<evidence type="ECO:0000313" key="4">
    <source>
        <dbReference type="Proteomes" id="UP000293902"/>
    </source>
</evidence>
<dbReference type="SUPFAM" id="SSF103007">
    <property type="entry name" value="Hypothetical protein TT1725"/>
    <property type="match status" value="1"/>
</dbReference>
<evidence type="ECO:0000313" key="3">
    <source>
        <dbReference type="Proteomes" id="UP000248798"/>
    </source>
</evidence>
<dbReference type="PANTHER" id="PTHR36441">
    <property type="entry name" value="HYPOTHETICAL CYTOSOLIC PROTEIN"/>
    <property type="match status" value="1"/>
</dbReference>
<dbReference type="PANTHER" id="PTHR36441:SF1">
    <property type="entry name" value="DUF503 DOMAIN-CONTAINING PROTEIN"/>
    <property type="match status" value="1"/>
</dbReference>
<sequence>MVVGIGQIKFRLYDVHSLKAKRSVVKSIISRLQNRFNISVAETGLNDSHDWAQIGFALVGNDARMINSKVDKVFNAADRFGLAVIVDTHMEIIHI</sequence>
<gene>
    <name evidence="2" type="ORF">DO021_02760</name>
    <name evidence="1" type="ORF">EYB58_04350</name>
</gene>
<reference evidence="1 4" key="2">
    <citation type="submission" date="2019-02" db="EMBL/GenBank/DDBJ databases">
        <title>Complete genome sequence of Desulfobacter hydrogenophilus AcRS1.</title>
        <authorList>
            <person name="Marietou A."/>
            <person name="Lund M.B."/>
            <person name="Marshall I.P.G."/>
            <person name="Schreiber L."/>
            <person name="Jorgensen B."/>
        </authorList>
    </citation>
    <scope>NUCLEOTIDE SEQUENCE [LARGE SCALE GENOMIC DNA]</scope>
    <source>
        <strain evidence="1 4">AcRS1</strain>
    </source>
</reference>
<reference evidence="2 3" key="1">
    <citation type="submission" date="2018-06" db="EMBL/GenBank/DDBJ databases">
        <title>Complete Genome Sequence of Desulfobacter hydrogenophilus (DSM3380).</title>
        <authorList>
            <person name="Marietou A."/>
            <person name="Schreiber L."/>
            <person name="Marshall I."/>
            <person name="Jorgensen B."/>
        </authorList>
    </citation>
    <scope>NUCLEOTIDE SEQUENCE [LARGE SCALE GENOMIC DNA]</scope>
    <source>
        <strain evidence="2 3">DSM 3380</strain>
    </source>
</reference>
<dbReference type="Proteomes" id="UP000293902">
    <property type="component" value="Chromosome"/>
</dbReference>
<organism evidence="2 3">
    <name type="scientific">Desulfobacter hydrogenophilus</name>
    <dbReference type="NCBI Taxonomy" id="2291"/>
    <lineage>
        <taxon>Bacteria</taxon>
        <taxon>Pseudomonadati</taxon>
        <taxon>Thermodesulfobacteriota</taxon>
        <taxon>Desulfobacteria</taxon>
        <taxon>Desulfobacterales</taxon>
        <taxon>Desulfobacteraceae</taxon>
        <taxon>Desulfobacter</taxon>
    </lineage>
</organism>
<dbReference type="EMBL" id="CP036313">
    <property type="protein sequence ID" value="QBH15514.1"/>
    <property type="molecule type" value="Genomic_DNA"/>
</dbReference>
<dbReference type="OrthoDB" id="9809023at2"/>
<dbReference type="Proteomes" id="UP000248798">
    <property type="component" value="Unassembled WGS sequence"/>
</dbReference>
<dbReference type="AlphaFoldDB" id="A0A328FJ67"/>
<accession>A0A328FJ67</accession>
<keyword evidence="4" id="KW-1185">Reference proteome</keyword>
<name>A0A328FJ67_9BACT</name>
<protein>
    <submittedName>
        <fullName evidence="2">DUF503 domain-containing protein</fullName>
    </submittedName>
</protein>
<evidence type="ECO:0000313" key="2">
    <source>
        <dbReference type="EMBL" id="RAM03542.1"/>
    </source>
</evidence>
<dbReference type="InterPro" id="IPR007546">
    <property type="entry name" value="DUF503"/>
</dbReference>
<dbReference type="Gene3D" id="3.30.70.1120">
    <property type="entry name" value="TT1725-like"/>
    <property type="match status" value="1"/>
</dbReference>
<dbReference type="EMBL" id="QLNI01000004">
    <property type="protein sequence ID" value="RAM03542.1"/>
    <property type="molecule type" value="Genomic_DNA"/>
</dbReference>
<dbReference type="Pfam" id="PF04456">
    <property type="entry name" value="DUF503"/>
    <property type="match status" value="1"/>
</dbReference>
<proteinExistence type="predicted"/>
<evidence type="ECO:0000313" key="1">
    <source>
        <dbReference type="EMBL" id="QBH15514.1"/>
    </source>
</evidence>
<dbReference type="InterPro" id="IPR036746">
    <property type="entry name" value="TT1725-like_sf"/>
</dbReference>